<evidence type="ECO:0000313" key="2">
    <source>
        <dbReference type="Proteomes" id="UP000246085"/>
    </source>
</evidence>
<reference evidence="1 2" key="1">
    <citation type="submission" date="2018-03" db="EMBL/GenBank/DDBJ databases">
        <authorList>
            <person name="Gully D."/>
        </authorList>
    </citation>
    <scope>NUCLEOTIDE SEQUENCE [LARGE SCALE GENOMIC DNA]</scope>
    <source>
        <strain evidence="1">ORS3257</strain>
    </source>
</reference>
<organism evidence="1 2">
    <name type="scientific">Bradyrhizobium vignae</name>
    <dbReference type="NCBI Taxonomy" id="1549949"/>
    <lineage>
        <taxon>Bacteria</taxon>
        <taxon>Pseudomonadati</taxon>
        <taxon>Pseudomonadota</taxon>
        <taxon>Alphaproteobacteria</taxon>
        <taxon>Hyphomicrobiales</taxon>
        <taxon>Nitrobacteraceae</taxon>
        <taxon>Bradyrhizobium</taxon>
    </lineage>
</organism>
<proteinExistence type="predicted"/>
<sequence length="125" mass="14855">MEVEWYLDRSRLDQCLRSGPHGQFVERYAARLVEERPVRDGTWRCLNMVGGPLSWIASRRYKLVDLDEQVVERYLRHRGRRQSIQPGDRAELKRWLSVVREEGAIAPLVLPPLTRHDRIFREFDA</sequence>
<protein>
    <submittedName>
        <fullName evidence="1">PUTATIVE INTEGRASE/RECOMBINASE PROTEIN</fullName>
    </submittedName>
</protein>
<dbReference type="Proteomes" id="UP000246085">
    <property type="component" value="Chromosome BRAD3257"/>
</dbReference>
<dbReference type="EMBL" id="LS398110">
    <property type="protein sequence ID" value="SPP98245.1"/>
    <property type="molecule type" value="Genomic_DNA"/>
</dbReference>
<name>A0A2U3QA03_9BRAD</name>
<evidence type="ECO:0000313" key="1">
    <source>
        <dbReference type="EMBL" id="SPP98245.1"/>
    </source>
</evidence>
<gene>
    <name evidence="1" type="ORF">BRAD3257_7543</name>
</gene>
<accession>A0A2U3QA03</accession>
<dbReference type="AlphaFoldDB" id="A0A2U3QA03"/>
<dbReference type="KEGG" id="bvz:BRAD3257_7543"/>